<dbReference type="RefSeq" id="WP_017482992.1">
    <property type="nucleotide sequence ID" value="NZ_AP014809.1"/>
</dbReference>
<evidence type="ECO:0000313" key="2">
    <source>
        <dbReference type="Proteomes" id="UP000218288"/>
    </source>
</evidence>
<evidence type="ECO:0000313" key="1">
    <source>
        <dbReference type="EMBL" id="BAU88722.1"/>
    </source>
</evidence>
<gene>
    <name evidence="1" type="ORF">MPPM_0117</name>
</gene>
<accession>A0A161JKZ8</accession>
<dbReference type="Proteomes" id="UP000218288">
    <property type="component" value="Chromosome"/>
</dbReference>
<proteinExistence type="predicted"/>
<organism evidence="1 2">
    <name type="scientific">Methylorubrum populi</name>
    <dbReference type="NCBI Taxonomy" id="223967"/>
    <lineage>
        <taxon>Bacteria</taxon>
        <taxon>Pseudomonadati</taxon>
        <taxon>Pseudomonadota</taxon>
        <taxon>Alphaproteobacteria</taxon>
        <taxon>Hyphomicrobiales</taxon>
        <taxon>Methylobacteriaceae</taxon>
        <taxon>Methylorubrum</taxon>
    </lineage>
</organism>
<name>A0A161JKZ8_9HYPH</name>
<protein>
    <submittedName>
        <fullName evidence="1">Uncharacterized protein</fullName>
    </submittedName>
</protein>
<dbReference type="EMBL" id="AP014809">
    <property type="protein sequence ID" value="BAU88722.1"/>
    <property type="molecule type" value="Genomic_DNA"/>
</dbReference>
<reference evidence="1 2" key="1">
    <citation type="journal article" date="2016" name="Genome Announc.">
        <title>Complete Genome Sequence of Methylobacterium populi P-1M, Isolated from Pink-Pigmented Household Biofilm.</title>
        <authorList>
            <person name="Morohoshi T."/>
            <person name="Ikeda T."/>
        </authorList>
    </citation>
    <scope>NUCLEOTIDE SEQUENCE [LARGE SCALE GENOMIC DNA]</scope>
    <source>
        <strain evidence="1 2">P-1M</strain>
    </source>
</reference>
<dbReference type="AlphaFoldDB" id="A0A161JKZ8"/>
<sequence length="231" mass="26216">MGDEGIVGGEQVDDLTKLYKTDPSIEHYVRLRREKPGARIEVAVIGGLESMFYMREEFERYGIDPDLLGGILDADPEAVSEVSLRLMEKMIEARQMDGAGQTHLIRRGMAIPDRLIDWVISCSLDAMSWNDELEVPRDLIVLIRERLGGPKPQYEQEREVRHKKSSAEILAGQLKAKGITPTFRLLGQYLNVAPSTVKRWFAPGELEEASDRWATFYDENGQMLPLNRVGR</sequence>
<dbReference type="OrthoDB" id="8420169at2"/>